<name>A0ABW1ZK12_9DEIO</name>
<comment type="caution">
    <text evidence="1">The sequence shown here is derived from an EMBL/GenBank/DDBJ whole genome shotgun (WGS) entry which is preliminary data.</text>
</comment>
<evidence type="ECO:0000313" key="1">
    <source>
        <dbReference type="EMBL" id="MFC6660722.1"/>
    </source>
</evidence>
<organism evidence="1 2">
    <name type="scientific">Deinococcus multiflagellatus</name>
    <dbReference type="NCBI Taxonomy" id="1656887"/>
    <lineage>
        <taxon>Bacteria</taxon>
        <taxon>Thermotogati</taxon>
        <taxon>Deinococcota</taxon>
        <taxon>Deinococci</taxon>
        <taxon>Deinococcales</taxon>
        <taxon>Deinococcaceae</taxon>
        <taxon>Deinococcus</taxon>
    </lineage>
</organism>
<dbReference type="EMBL" id="JBHSWB010000001">
    <property type="protein sequence ID" value="MFC6660722.1"/>
    <property type="molecule type" value="Genomic_DNA"/>
</dbReference>
<keyword evidence="2" id="KW-1185">Reference proteome</keyword>
<reference evidence="2" key="1">
    <citation type="journal article" date="2019" name="Int. J. Syst. Evol. Microbiol.">
        <title>The Global Catalogue of Microorganisms (GCM) 10K type strain sequencing project: providing services to taxonomists for standard genome sequencing and annotation.</title>
        <authorList>
            <consortium name="The Broad Institute Genomics Platform"/>
            <consortium name="The Broad Institute Genome Sequencing Center for Infectious Disease"/>
            <person name="Wu L."/>
            <person name="Ma J."/>
        </authorList>
    </citation>
    <scope>NUCLEOTIDE SEQUENCE [LARGE SCALE GENOMIC DNA]</scope>
    <source>
        <strain evidence="2">CCUG 63830</strain>
    </source>
</reference>
<dbReference type="Proteomes" id="UP001596317">
    <property type="component" value="Unassembled WGS sequence"/>
</dbReference>
<dbReference type="RefSeq" id="WP_224605234.1">
    <property type="nucleotide sequence ID" value="NZ_JAIQXV010000002.1"/>
</dbReference>
<gene>
    <name evidence="1" type="ORF">ACFP90_10435</name>
</gene>
<sequence length="60" mass="6743">MTRRAFLEERNALWARLRALPPGTPEFEQVLAELSALTGWDRTRLLAGLGLRPEEVPGGR</sequence>
<proteinExistence type="predicted"/>
<evidence type="ECO:0000313" key="2">
    <source>
        <dbReference type="Proteomes" id="UP001596317"/>
    </source>
</evidence>
<accession>A0ABW1ZK12</accession>
<protein>
    <submittedName>
        <fullName evidence="1">Uncharacterized protein</fullName>
    </submittedName>
</protein>